<dbReference type="PANTHER" id="PTHR43187">
    <property type="entry name" value="GLUTAMINE AMIDOTRANSFERASE DUG3-RELATED"/>
    <property type="match status" value="1"/>
</dbReference>
<evidence type="ECO:0000313" key="3">
    <source>
        <dbReference type="EMBL" id="PWK51969.1"/>
    </source>
</evidence>
<dbReference type="AlphaFoldDB" id="A0A316FTS2"/>
<dbReference type="PANTHER" id="PTHR43187:SF1">
    <property type="entry name" value="GLUTAMINE AMIDOTRANSFERASE DUG3-RELATED"/>
    <property type="match status" value="1"/>
</dbReference>
<evidence type="ECO:0000256" key="1">
    <source>
        <dbReference type="ARBA" id="ARBA00022962"/>
    </source>
</evidence>
<dbReference type="GO" id="GO:0016740">
    <property type="term" value="F:transferase activity"/>
    <property type="evidence" value="ECO:0007669"/>
    <property type="project" value="UniProtKB-KW"/>
</dbReference>
<dbReference type="EMBL" id="QGGU01000005">
    <property type="protein sequence ID" value="PWK51969.1"/>
    <property type="molecule type" value="Genomic_DNA"/>
</dbReference>
<proteinExistence type="predicted"/>
<dbReference type="Gene3D" id="3.60.20.10">
    <property type="entry name" value="Glutamine Phosphoribosylpyrophosphate, subunit 1, domain 1"/>
    <property type="match status" value="1"/>
</dbReference>
<keyword evidence="1 3" id="KW-0315">Glutamine amidotransferase</keyword>
<dbReference type="InterPro" id="IPR026869">
    <property type="entry name" value="EgtC-like"/>
</dbReference>
<comment type="caution">
    <text evidence="3">The sequence shown here is derived from an EMBL/GenBank/DDBJ whole genome shotgun (WGS) entry which is preliminary data.</text>
</comment>
<feature type="domain" description="Glutamine amidotransferase type-2" evidence="2">
    <location>
        <begin position="2"/>
        <end position="267"/>
    </location>
</feature>
<dbReference type="RefSeq" id="WP_109763345.1">
    <property type="nucleotide sequence ID" value="NZ_QGGU01000005.1"/>
</dbReference>
<dbReference type="OrthoDB" id="9804310at2"/>
<name>A0A316FTS2_9GAMM</name>
<keyword evidence="4" id="KW-1185">Reference proteome</keyword>
<dbReference type="InterPro" id="IPR017932">
    <property type="entry name" value="GATase_2_dom"/>
</dbReference>
<evidence type="ECO:0000313" key="4">
    <source>
        <dbReference type="Proteomes" id="UP000245790"/>
    </source>
</evidence>
<protein>
    <submittedName>
        <fullName evidence="3">Glutamine amidotransferase</fullName>
    </submittedName>
</protein>
<keyword evidence="3" id="KW-0808">Transferase</keyword>
<sequence length="288" mass="32535">MCRWIAYIGQPIFLDSLVTQPKHSLVEQSLNSKLNITPAGKLLSTNGDGFGIGWYDKRPDPGVFKDDVPAWHDENLKNLCHQVQSHIFFAHVRATTTGEIQRTNCHPFHYKHWLFQHNGHVTDFENIRRELQMEIAPELYPYLKGTTDSETFFLLALTYGLVSRPKEALQAMVSRVLEALIRTDPDGALNLSCALSDGQSLYTLRFSHNEDAMTLFYSTDIHCFDDFEGSNSCMPNNSTVVVSEPLDKASEKWTEIPNNTFTTISGQSVNTETFFDDNSLSAITQMSS</sequence>
<accession>A0A316FTS2</accession>
<dbReference type="InterPro" id="IPR052373">
    <property type="entry name" value="Gamma-glu_amide_hydrolase"/>
</dbReference>
<reference evidence="3 4" key="1">
    <citation type="submission" date="2018-05" db="EMBL/GenBank/DDBJ databases">
        <title>Genomic Encyclopedia of Type Strains, Phase IV (KMG-IV): sequencing the most valuable type-strain genomes for metagenomic binning, comparative biology and taxonomic classification.</title>
        <authorList>
            <person name="Goeker M."/>
        </authorList>
    </citation>
    <scope>NUCLEOTIDE SEQUENCE [LARGE SCALE GENOMIC DNA]</scope>
    <source>
        <strain evidence="3 4">DSM 25350</strain>
    </source>
</reference>
<dbReference type="CDD" id="cd01908">
    <property type="entry name" value="YafJ"/>
    <property type="match status" value="1"/>
</dbReference>
<dbReference type="PROSITE" id="PS51278">
    <property type="entry name" value="GATASE_TYPE_2"/>
    <property type="match status" value="1"/>
</dbReference>
<organism evidence="3 4">
    <name type="scientific">Pleionea mediterranea</name>
    <dbReference type="NCBI Taxonomy" id="523701"/>
    <lineage>
        <taxon>Bacteria</taxon>
        <taxon>Pseudomonadati</taxon>
        <taxon>Pseudomonadota</taxon>
        <taxon>Gammaproteobacteria</taxon>
        <taxon>Oceanospirillales</taxon>
        <taxon>Pleioneaceae</taxon>
        <taxon>Pleionea</taxon>
    </lineage>
</organism>
<dbReference type="SUPFAM" id="SSF56235">
    <property type="entry name" value="N-terminal nucleophile aminohydrolases (Ntn hydrolases)"/>
    <property type="match status" value="1"/>
</dbReference>
<dbReference type="Pfam" id="PF13230">
    <property type="entry name" value="GATase_4"/>
    <property type="match status" value="1"/>
</dbReference>
<evidence type="ECO:0000259" key="2">
    <source>
        <dbReference type="PROSITE" id="PS51278"/>
    </source>
</evidence>
<dbReference type="Proteomes" id="UP000245790">
    <property type="component" value="Unassembled WGS sequence"/>
</dbReference>
<dbReference type="InterPro" id="IPR029055">
    <property type="entry name" value="Ntn_hydrolases_N"/>
</dbReference>
<gene>
    <name evidence="3" type="ORF">C8D97_105286</name>
</gene>